<keyword evidence="9 13" id="KW-0560">Oxidoreductase</keyword>
<proteinExistence type="predicted"/>
<comment type="cofactor">
    <cofactor evidence="1">
        <name>FMN</name>
        <dbReference type="ChEBI" id="CHEBI:58210"/>
    </cofactor>
</comment>
<dbReference type="Proteomes" id="UP000077428">
    <property type="component" value="Unassembled WGS sequence"/>
</dbReference>
<dbReference type="SUPFAM" id="SSF51395">
    <property type="entry name" value="FMN-linked oxidoreductases"/>
    <property type="match status" value="1"/>
</dbReference>
<protein>
    <submittedName>
        <fullName evidence="13">tRNA-dihydrouridine synthase C</fullName>
        <ecNumber evidence="13">1.-.-.-</ecNumber>
    </submittedName>
</protein>
<reference evidence="14" key="1">
    <citation type="journal article" date="2016" name="Genome Announc.">
        <title>Draft Genome Sequences of Methanobrevibacter curvatus DSM11111, Methanobrevibacter cuticularis DSM11139, Methanobrevibacter filiformis DSM11501, and Methanobrevibacter oralis DSM7256.</title>
        <authorList>
            <person name="Poehlein A."/>
            <person name="Seedorf H."/>
        </authorList>
    </citation>
    <scope>NUCLEOTIDE SEQUENCE [LARGE SCALE GENOMIC DNA]</scope>
    <source>
        <strain evidence="14">DSM 7256 / JCM 30027 / ZR</strain>
    </source>
</reference>
<dbReference type="NCBIfam" id="TIGR00737">
    <property type="entry name" value="nifR3_yhdG"/>
    <property type="match status" value="1"/>
</dbReference>
<evidence type="ECO:0000256" key="6">
    <source>
        <dbReference type="ARBA" id="ARBA00022694"/>
    </source>
</evidence>
<dbReference type="GO" id="GO:0050660">
    <property type="term" value="F:flavin adenine dinucleotide binding"/>
    <property type="evidence" value="ECO:0007669"/>
    <property type="project" value="InterPro"/>
</dbReference>
<dbReference type="InterPro" id="IPR004652">
    <property type="entry name" value="DusB-like"/>
</dbReference>
<dbReference type="AlphaFoldDB" id="A0A166CEH0"/>
<keyword evidence="8" id="KW-0694">RNA-binding</keyword>
<dbReference type="GO" id="GO:0000049">
    <property type="term" value="F:tRNA binding"/>
    <property type="evidence" value="ECO:0007669"/>
    <property type="project" value="UniProtKB-KW"/>
</dbReference>
<comment type="caution">
    <text evidence="13">The sequence shown here is derived from an EMBL/GenBank/DDBJ whole genome shotgun (WGS) entry which is preliminary data.</text>
</comment>
<keyword evidence="7" id="KW-0521">NADP</keyword>
<dbReference type="InterPro" id="IPR035587">
    <property type="entry name" value="DUS-like_FMN-bd"/>
</dbReference>
<dbReference type="EC" id="1.-.-.-" evidence="13"/>
<dbReference type="Gene3D" id="3.20.20.70">
    <property type="entry name" value="Aldolase class I"/>
    <property type="match status" value="1"/>
</dbReference>
<evidence type="ECO:0000313" key="14">
    <source>
        <dbReference type="Proteomes" id="UP000077428"/>
    </source>
</evidence>
<evidence type="ECO:0000256" key="1">
    <source>
        <dbReference type="ARBA" id="ARBA00001917"/>
    </source>
</evidence>
<dbReference type="STRING" id="66851.MBORA_05270"/>
<dbReference type="RefSeq" id="WP_042691401.1">
    <property type="nucleotide sequence ID" value="NZ_CABMAB010000002.1"/>
</dbReference>
<keyword evidence="4" id="KW-0285">Flavoprotein</keyword>
<gene>
    <name evidence="13" type="primary">dusC</name>
    <name evidence="13" type="ORF">MBORA_05270</name>
</gene>
<accession>A0A166CEH0</accession>
<dbReference type="PANTHER" id="PTHR45846:SF1">
    <property type="entry name" value="TRNA-DIHYDROURIDINE(47) SYNTHASE [NAD(P)(+)]-LIKE"/>
    <property type="match status" value="1"/>
</dbReference>
<dbReference type="CDD" id="cd02801">
    <property type="entry name" value="DUS_like_FMN"/>
    <property type="match status" value="1"/>
</dbReference>
<comment type="catalytic activity">
    <reaction evidence="10">
        <text>a 5,6-dihydrouridine in tRNA + NADP(+) = a uridine in tRNA + NADPH + H(+)</text>
        <dbReference type="Rhea" id="RHEA:23624"/>
        <dbReference type="Rhea" id="RHEA-COMP:13339"/>
        <dbReference type="Rhea" id="RHEA-COMP:13887"/>
        <dbReference type="ChEBI" id="CHEBI:15378"/>
        <dbReference type="ChEBI" id="CHEBI:57783"/>
        <dbReference type="ChEBI" id="CHEBI:58349"/>
        <dbReference type="ChEBI" id="CHEBI:65315"/>
        <dbReference type="ChEBI" id="CHEBI:74443"/>
    </reaction>
</comment>
<dbReference type="PANTHER" id="PTHR45846">
    <property type="entry name" value="TRNA-DIHYDROURIDINE(47) SYNTHASE [NAD(P)(+)]-LIKE"/>
    <property type="match status" value="1"/>
</dbReference>
<dbReference type="Gene3D" id="1.10.1200.80">
    <property type="entry name" value="Putative flavin oxidoreducatase, domain 2"/>
    <property type="match status" value="1"/>
</dbReference>
<name>A0A166CEH0_METOA</name>
<evidence type="ECO:0000256" key="8">
    <source>
        <dbReference type="ARBA" id="ARBA00022884"/>
    </source>
</evidence>
<dbReference type="PIRSF" id="PIRSF006621">
    <property type="entry name" value="Dus"/>
    <property type="match status" value="1"/>
</dbReference>
<evidence type="ECO:0000259" key="12">
    <source>
        <dbReference type="Pfam" id="PF01207"/>
    </source>
</evidence>
<sequence length="325" mass="36437">MKWKIGNVEINNKVVLAPMAGICDSAFRNIIKSMGCGLIGTEMVSAKAVMHGDKRTNEMLYMTDFERPISQQIFGSDVESFKIASKYIYEYMEPDIIDINMGCPVSKVAIKSQAGSALLKNPNKVYEIINALTGQIPIPITVKIRSGWDCDSINAVEIAKIVEKAGASAITIHPRDRNQGYSGHADWNIIKQIKEELFIPVIGNGDIKSCYDAKRMIDETDCDAIMIGRGVLGNPWLIKECVDYLEKGIEPKTVTVDEKISMIKKHMNLLIDNKGEKVAIKKMRSHAAYYMKGLPRSVDFKPKLFKANTKEELFNLIDGYRESLY</sequence>
<keyword evidence="6" id="KW-0819">tRNA processing</keyword>
<dbReference type="Pfam" id="PF01207">
    <property type="entry name" value="Dus"/>
    <property type="match status" value="1"/>
</dbReference>
<dbReference type="EMBL" id="LWMU01000048">
    <property type="protein sequence ID" value="KZX13617.1"/>
    <property type="molecule type" value="Genomic_DNA"/>
</dbReference>
<evidence type="ECO:0000256" key="10">
    <source>
        <dbReference type="ARBA" id="ARBA00048205"/>
    </source>
</evidence>
<keyword evidence="14" id="KW-1185">Reference proteome</keyword>
<comment type="function">
    <text evidence="2">Catalyzes the synthesis of 5,6-dihydrouridine (D), a modified base found in the D-loop of most tRNAs, via the reduction of the C5-C6 double bond in target uridines.</text>
</comment>
<dbReference type="OrthoDB" id="131706at2157"/>
<evidence type="ECO:0000256" key="5">
    <source>
        <dbReference type="ARBA" id="ARBA00022643"/>
    </source>
</evidence>
<evidence type="ECO:0000256" key="9">
    <source>
        <dbReference type="ARBA" id="ARBA00023002"/>
    </source>
</evidence>
<dbReference type="InterPro" id="IPR024036">
    <property type="entry name" value="tRNA-dHydroUridine_Synthase_C"/>
</dbReference>
<dbReference type="PATRIC" id="fig|66851.6.peg.592"/>
<dbReference type="PROSITE" id="PS01136">
    <property type="entry name" value="UPF0034"/>
    <property type="match status" value="1"/>
</dbReference>
<evidence type="ECO:0000256" key="2">
    <source>
        <dbReference type="ARBA" id="ARBA00002790"/>
    </source>
</evidence>
<keyword evidence="5" id="KW-0288">FMN</keyword>
<evidence type="ECO:0000256" key="11">
    <source>
        <dbReference type="ARBA" id="ARBA00048802"/>
    </source>
</evidence>
<dbReference type="InterPro" id="IPR013785">
    <property type="entry name" value="Aldolase_TIM"/>
</dbReference>
<keyword evidence="3" id="KW-0820">tRNA-binding</keyword>
<evidence type="ECO:0000256" key="4">
    <source>
        <dbReference type="ARBA" id="ARBA00022630"/>
    </source>
</evidence>
<evidence type="ECO:0000256" key="3">
    <source>
        <dbReference type="ARBA" id="ARBA00022555"/>
    </source>
</evidence>
<dbReference type="InterPro" id="IPR001269">
    <property type="entry name" value="DUS_fam"/>
</dbReference>
<evidence type="ECO:0000256" key="7">
    <source>
        <dbReference type="ARBA" id="ARBA00022857"/>
    </source>
</evidence>
<organism evidence="13 14">
    <name type="scientific">Methanobrevibacter oralis</name>
    <dbReference type="NCBI Taxonomy" id="66851"/>
    <lineage>
        <taxon>Archaea</taxon>
        <taxon>Methanobacteriati</taxon>
        <taxon>Methanobacteriota</taxon>
        <taxon>Methanomada group</taxon>
        <taxon>Methanobacteria</taxon>
        <taxon>Methanobacteriales</taxon>
        <taxon>Methanobacteriaceae</taxon>
        <taxon>Methanobrevibacter</taxon>
    </lineage>
</organism>
<dbReference type="GO" id="GO:0017150">
    <property type="term" value="F:tRNA dihydrouridine synthase activity"/>
    <property type="evidence" value="ECO:0007669"/>
    <property type="project" value="InterPro"/>
</dbReference>
<feature type="domain" description="DUS-like FMN-binding" evidence="12">
    <location>
        <begin position="16"/>
        <end position="313"/>
    </location>
</feature>
<evidence type="ECO:0000313" key="13">
    <source>
        <dbReference type="EMBL" id="KZX13617.1"/>
    </source>
</evidence>
<dbReference type="InterPro" id="IPR018517">
    <property type="entry name" value="tRNA_hU_synthase_CS"/>
</dbReference>
<comment type="catalytic activity">
    <reaction evidence="11">
        <text>a 5,6-dihydrouridine in tRNA + NAD(+) = a uridine in tRNA + NADH + H(+)</text>
        <dbReference type="Rhea" id="RHEA:54452"/>
        <dbReference type="Rhea" id="RHEA-COMP:13339"/>
        <dbReference type="Rhea" id="RHEA-COMP:13887"/>
        <dbReference type="ChEBI" id="CHEBI:15378"/>
        <dbReference type="ChEBI" id="CHEBI:57540"/>
        <dbReference type="ChEBI" id="CHEBI:57945"/>
        <dbReference type="ChEBI" id="CHEBI:65315"/>
        <dbReference type="ChEBI" id="CHEBI:74443"/>
    </reaction>
</comment>